<dbReference type="Pfam" id="PF13424">
    <property type="entry name" value="TPR_12"/>
    <property type="match status" value="1"/>
</dbReference>
<feature type="compositionally biased region" description="Basic residues" evidence="4">
    <location>
        <begin position="974"/>
        <end position="983"/>
    </location>
</feature>
<accession>A0ABD3GUS4</accession>
<dbReference type="InterPro" id="IPR011990">
    <property type="entry name" value="TPR-like_helical_dom_sf"/>
</dbReference>
<feature type="repeat" description="TPR" evidence="3">
    <location>
        <begin position="742"/>
        <end position="775"/>
    </location>
</feature>
<evidence type="ECO:0008006" key="7">
    <source>
        <dbReference type="Google" id="ProtNLM"/>
    </source>
</evidence>
<dbReference type="Gene3D" id="1.25.40.10">
    <property type="entry name" value="Tetratricopeptide repeat domain"/>
    <property type="match status" value="3"/>
</dbReference>
<dbReference type="EMBL" id="JBJQOH010000007">
    <property type="protein sequence ID" value="KAL3681937.1"/>
    <property type="molecule type" value="Genomic_DNA"/>
</dbReference>
<dbReference type="FunFam" id="1.25.40.10:FF:000328">
    <property type="entry name" value="protein CTR9 homolog"/>
    <property type="match status" value="1"/>
</dbReference>
<dbReference type="InterPro" id="IPR019734">
    <property type="entry name" value="TPR_rpt"/>
</dbReference>
<dbReference type="SUPFAM" id="SSF81901">
    <property type="entry name" value="HCP-like"/>
    <property type="match status" value="1"/>
</dbReference>
<evidence type="ECO:0000256" key="2">
    <source>
        <dbReference type="ARBA" id="ARBA00022803"/>
    </source>
</evidence>
<proteinExistence type="predicted"/>
<dbReference type="PANTHER" id="PTHR14027:SF2">
    <property type="entry name" value="RNA POLYMERASE-ASSOCIATED PROTEIN CTR9 HOMOLOG"/>
    <property type="match status" value="1"/>
</dbReference>
<organism evidence="5 6">
    <name type="scientific">Riccia sorocarpa</name>
    <dbReference type="NCBI Taxonomy" id="122646"/>
    <lineage>
        <taxon>Eukaryota</taxon>
        <taxon>Viridiplantae</taxon>
        <taxon>Streptophyta</taxon>
        <taxon>Embryophyta</taxon>
        <taxon>Marchantiophyta</taxon>
        <taxon>Marchantiopsida</taxon>
        <taxon>Marchantiidae</taxon>
        <taxon>Marchantiales</taxon>
        <taxon>Ricciaceae</taxon>
        <taxon>Riccia</taxon>
    </lineage>
</organism>
<gene>
    <name evidence="5" type="ORF">R1sor_024893</name>
</gene>
<dbReference type="PROSITE" id="PS50293">
    <property type="entry name" value="TPR_REGION"/>
    <property type="match status" value="2"/>
</dbReference>
<keyword evidence="1" id="KW-0677">Repeat</keyword>
<dbReference type="Proteomes" id="UP001633002">
    <property type="component" value="Unassembled WGS sequence"/>
</dbReference>
<dbReference type="GO" id="GO:0005634">
    <property type="term" value="C:nucleus"/>
    <property type="evidence" value="ECO:0007669"/>
    <property type="project" value="UniProtKB-ARBA"/>
</dbReference>
<keyword evidence="6" id="KW-1185">Reference proteome</keyword>
<dbReference type="Pfam" id="PF13181">
    <property type="entry name" value="TPR_8"/>
    <property type="match status" value="2"/>
</dbReference>
<feature type="repeat" description="TPR" evidence="3">
    <location>
        <begin position="192"/>
        <end position="225"/>
    </location>
</feature>
<feature type="repeat" description="TPR" evidence="3">
    <location>
        <begin position="227"/>
        <end position="260"/>
    </location>
</feature>
<dbReference type="SUPFAM" id="SSF48452">
    <property type="entry name" value="TPR-like"/>
    <property type="match status" value="3"/>
</dbReference>
<evidence type="ECO:0000313" key="6">
    <source>
        <dbReference type="Proteomes" id="UP001633002"/>
    </source>
</evidence>
<dbReference type="SMART" id="SM00028">
    <property type="entry name" value="TPR"/>
    <property type="match status" value="15"/>
</dbReference>
<dbReference type="FunFam" id="1.25.40.10:FF:000383">
    <property type="entry name" value="Rna polymerase-associated protein ctr9"/>
    <property type="match status" value="1"/>
</dbReference>
<feature type="region of interest" description="Disordered" evidence="4">
    <location>
        <begin position="951"/>
        <end position="1099"/>
    </location>
</feature>
<reference evidence="5 6" key="1">
    <citation type="submission" date="2024-09" db="EMBL/GenBank/DDBJ databases">
        <title>Chromosome-scale assembly of Riccia sorocarpa.</title>
        <authorList>
            <person name="Paukszto L."/>
        </authorList>
    </citation>
    <scope>NUCLEOTIDE SEQUENCE [LARGE SCALE GENOMIC DNA]</scope>
    <source>
        <strain evidence="5">LP-2024</strain>
        <tissue evidence="5">Aerial parts of the thallus</tissue>
    </source>
</reference>
<evidence type="ECO:0000256" key="1">
    <source>
        <dbReference type="ARBA" id="ARBA00022737"/>
    </source>
</evidence>
<dbReference type="InterPro" id="IPR031101">
    <property type="entry name" value="Ctr9"/>
</dbReference>
<sequence>MRIAAKCMKFSVPGSQMREIARVSEASGVLMGYVYIPVQNSREEVRVALDQLPRDATDILDILKAEQAPLNLWLTFAREYFKQGKEKEFLSILQEGSGPEIDEYYSEVKYDRIAILNALGAYYTNLGKVEQKQRERESNFINATQFYNRASRIDQDEPTTWVGKGQLLLAKGELDQSSELFKIVLEGQPDSVPALLGQACVQFNRGRFQEALSLYKRVLQVHPRCPASVRLGLGLCRYRLGQLKKARQAFERVLQLDPENVEALVALGVININTNEPDGVREGLENMKAAYQIYPYCSMALNHLANHFFLKGQHFIVDQLMDAAIASTDHSRNKSVSCYNLARSYHTKGDYSNAAVYYRASVKELKDAREFVLPYYGLGQVHLKLGDLKTSLVHFEKVLEFHPDNSESLKAIGIIYLQQGRHDKALENFKKATKQNPRDVDAWVELGEILVSTDFGQALEAFKTAHGLVTRNGGSVPSGLLNNIGVLHFERSELEAALQAYTEALGEGIWVEFSKGGSLLASEGGLSYSISADNPHFEQLEEEGLSLEVPGEKVTVLFNLARAYEQLHETQKAILLYQLILYKHPQYVDAHMRLAAMALARNDLVASRDLISRVLKVTENHADALSMRGTLELKADDWLKAKETYKGIQNVDGKDSYALLALGNWNYYAAVRGERKDPKLEATHFEKAKELYQRVLLQKPNNMYAANGIGIMLAEKGIFDLAKEVFTQVQEAAAGNVVVEMPDVWINLAHIYLAQGQFALAIKMYQNCLKRFYYNTESQILLYLARTHYEAEQWQDCKRSLLRAIHLAPSSYSLRFDAAIAMQKFSTATLQKPKRTADEVRQSVTELKNALRLFGQLSGVASGHGHGFDQKKIAMHVEYCKHLLDAAKVHLEAAEREEQQNRQKQEVARQLHQAEEARRKADEELKQKVERRLREEEARRLQREEEKLRNLMANWNTKKGGDVEEENAGEKKENKKRKKKAKKRELSSEPEEDGKYNRSPGIEEEDAQDALAAAGLLEESEEEDVRSEAPPMKKGRLRKALSQTDDDDFRGENSLQEQFGNSDADIGSPRGLQDSDTEEELPVNRRRGKQTRVSESDDD</sequence>
<feature type="repeat" description="TPR" evidence="3">
    <location>
        <begin position="372"/>
        <end position="405"/>
    </location>
</feature>
<keyword evidence="2 3" id="KW-0802">TPR repeat</keyword>
<evidence type="ECO:0000313" key="5">
    <source>
        <dbReference type="EMBL" id="KAL3681937.1"/>
    </source>
</evidence>
<dbReference type="Pfam" id="PF13432">
    <property type="entry name" value="TPR_16"/>
    <property type="match status" value="2"/>
</dbReference>
<comment type="caution">
    <text evidence="5">The sequence shown here is derived from an EMBL/GenBank/DDBJ whole genome shotgun (WGS) entry which is preliminary data.</text>
</comment>
<dbReference type="AlphaFoldDB" id="A0ABD3GUS4"/>
<feature type="repeat" description="TPR" evidence="3">
    <location>
        <begin position="406"/>
        <end position="439"/>
    </location>
</feature>
<protein>
    <recommendedName>
        <fullName evidence="7">RNA polymerase-associated protein CTR9-like protein</fullName>
    </recommendedName>
</protein>
<feature type="repeat" description="TPR" evidence="3">
    <location>
        <begin position="158"/>
        <end position="191"/>
    </location>
</feature>
<evidence type="ECO:0000256" key="3">
    <source>
        <dbReference type="PROSITE-ProRule" id="PRU00339"/>
    </source>
</evidence>
<dbReference type="PANTHER" id="PTHR14027">
    <property type="entry name" value="RNA POLYMERASE-ASSOCIATED PROTEIN CTR9"/>
    <property type="match status" value="1"/>
</dbReference>
<dbReference type="Pfam" id="PF13174">
    <property type="entry name" value="TPR_6"/>
    <property type="match status" value="1"/>
</dbReference>
<dbReference type="PROSITE" id="PS50005">
    <property type="entry name" value="TPR"/>
    <property type="match status" value="6"/>
</dbReference>
<feature type="region of interest" description="Disordered" evidence="4">
    <location>
        <begin position="895"/>
        <end position="925"/>
    </location>
</feature>
<name>A0ABD3GUS4_9MARC</name>
<evidence type="ECO:0000256" key="4">
    <source>
        <dbReference type="SAM" id="MobiDB-lite"/>
    </source>
</evidence>